<dbReference type="Proteomes" id="UP001283109">
    <property type="component" value="Unassembled WGS sequence"/>
</dbReference>
<reference evidence="1 2" key="1">
    <citation type="submission" date="2023-11" db="EMBL/GenBank/DDBJ databases">
        <title>Draft genome sequence of Microbacterium arthrosphaerae JCM 30492.</title>
        <authorList>
            <person name="Zhang G."/>
            <person name="Ding Y."/>
        </authorList>
    </citation>
    <scope>NUCLEOTIDE SEQUENCE [LARGE SCALE GENOMIC DNA]</scope>
    <source>
        <strain evidence="1 2">JCM 30492</strain>
    </source>
</reference>
<dbReference type="SMART" id="SM01260">
    <property type="entry name" value="LANC_like"/>
    <property type="match status" value="1"/>
</dbReference>
<dbReference type="RefSeq" id="WP_318352308.1">
    <property type="nucleotide sequence ID" value="NZ_JAWQEV010000001.1"/>
</dbReference>
<dbReference type="EMBL" id="JAWQEV010000001">
    <property type="protein sequence ID" value="MDW4571784.1"/>
    <property type="molecule type" value="Genomic_DNA"/>
</dbReference>
<gene>
    <name evidence="1" type="ORF">R8Z58_03230</name>
</gene>
<sequence length="437" mass="44112">MTGVTAADRAAVAPSAPADLAAAAITLARRLAADVVPDETGAPHWIGDEVDVRADAGGAVLRRGPVDDGLLTGRAGIALALAAAAEHVGDDALAALAAATMTAALAARRRPERHGLGWQSGDLGIAVAAARVAAAIDRPDLDREGRRLASRAVALLATADDGWLPGYPDLLDGSAGHLLAVLAADLPGAAEAYRTAAARRLVRDLRARAVIDDVGARWPMAAGERAVTGLAHGSTGIGLALAAARQAGVPGASAWLVEAAWRWEDAWYSADDDGWYDLRLEEPAVGLAWCHGAPGIGIGAALRSHLGDRDGEETYLRTLRSVGTAGAMLGDGDATLCHGRSGIVELHLAGAEASWGADAATRAEHVRAARAAAAGIAAGVRPDGTTTWCHGVRGGHSPVVLDGTAGVVLTLLRCVAPVAAVAQPPLRAAAASPATAV</sequence>
<protein>
    <submittedName>
        <fullName evidence="1">Lanthionine synthetase LanC family protein</fullName>
    </submittedName>
</protein>
<dbReference type="InterPro" id="IPR007822">
    <property type="entry name" value="LANC-like"/>
</dbReference>
<dbReference type="PRINTS" id="PR01950">
    <property type="entry name" value="LANCSUPER"/>
</dbReference>
<dbReference type="SUPFAM" id="SSF158745">
    <property type="entry name" value="LanC-like"/>
    <property type="match status" value="1"/>
</dbReference>
<accession>A0ABU4GZ95</accession>
<organism evidence="1 2">
    <name type="scientific">Microbacterium arthrosphaerae</name>
    <dbReference type="NCBI Taxonomy" id="792652"/>
    <lineage>
        <taxon>Bacteria</taxon>
        <taxon>Bacillati</taxon>
        <taxon>Actinomycetota</taxon>
        <taxon>Actinomycetes</taxon>
        <taxon>Micrococcales</taxon>
        <taxon>Microbacteriaceae</taxon>
        <taxon>Microbacterium</taxon>
    </lineage>
</organism>
<proteinExistence type="predicted"/>
<dbReference type="InterPro" id="IPR012341">
    <property type="entry name" value="6hp_glycosidase-like_sf"/>
</dbReference>
<dbReference type="Pfam" id="PF05147">
    <property type="entry name" value="LANC_like"/>
    <property type="match status" value="1"/>
</dbReference>
<keyword evidence="2" id="KW-1185">Reference proteome</keyword>
<evidence type="ECO:0000313" key="2">
    <source>
        <dbReference type="Proteomes" id="UP001283109"/>
    </source>
</evidence>
<name>A0ABU4GZ95_9MICO</name>
<dbReference type="Gene3D" id="1.50.10.10">
    <property type="match status" value="1"/>
</dbReference>
<evidence type="ECO:0000313" key="1">
    <source>
        <dbReference type="EMBL" id="MDW4571784.1"/>
    </source>
</evidence>
<comment type="caution">
    <text evidence="1">The sequence shown here is derived from an EMBL/GenBank/DDBJ whole genome shotgun (WGS) entry which is preliminary data.</text>
</comment>